<reference evidence="1 2" key="1">
    <citation type="submission" date="2024-08" db="EMBL/GenBank/DDBJ databases">
        <authorList>
            <person name="Cucini C."/>
            <person name="Frati F."/>
        </authorList>
    </citation>
    <scope>NUCLEOTIDE SEQUENCE [LARGE SCALE GENOMIC DNA]</scope>
</reference>
<evidence type="ECO:0000313" key="1">
    <source>
        <dbReference type="EMBL" id="CAL8076724.1"/>
    </source>
</evidence>
<gene>
    <name evidence="1" type="ORF">ODALV1_LOCUS3568</name>
</gene>
<protein>
    <submittedName>
        <fullName evidence="1">Uncharacterized protein</fullName>
    </submittedName>
</protein>
<dbReference type="Proteomes" id="UP001642540">
    <property type="component" value="Unassembled WGS sequence"/>
</dbReference>
<evidence type="ECO:0000313" key="2">
    <source>
        <dbReference type="Proteomes" id="UP001642540"/>
    </source>
</evidence>
<accession>A0ABP1PV71</accession>
<sequence>MSAELLYFPLQPLDLLLSLLQQISLGFPRHLRRTEEKSSVLPKLQFQLSVLWNSEDGEGMLNSELGIAVDVDHHRTPL</sequence>
<keyword evidence="2" id="KW-1185">Reference proteome</keyword>
<name>A0ABP1PV71_9HEXA</name>
<dbReference type="EMBL" id="CAXLJM020000012">
    <property type="protein sequence ID" value="CAL8076724.1"/>
    <property type="molecule type" value="Genomic_DNA"/>
</dbReference>
<organism evidence="1 2">
    <name type="scientific">Orchesella dallaii</name>
    <dbReference type="NCBI Taxonomy" id="48710"/>
    <lineage>
        <taxon>Eukaryota</taxon>
        <taxon>Metazoa</taxon>
        <taxon>Ecdysozoa</taxon>
        <taxon>Arthropoda</taxon>
        <taxon>Hexapoda</taxon>
        <taxon>Collembola</taxon>
        <taxon>Entomobryomorpha</taxon>
        <taxon>Entomobryoidea</taxon>
        <taxon>Orchesellidae</taxon>
        <taxon>Orchesellinae</taxon>
        <taxon>Orchesella</taxon>
    </lineage>
</organism>
<proteinExistence type="predicted"/>
<comment type="caution">
    <text evidence="1">The sequence shown here is derived from an EMBL/GenBank/DDBJ whole genome shotgun (WGS) entry which is preliminary data.</text>
</comment>